<gene>
    <name evidence="1" type="ORF">F5144DRAFT_603180</name>
</gene>
<evidence type="ECO:0000313" key="2">
    <source>
        <dbReference type="Proteomes" id="UP000724584"/>
    </source>
</evidence>
<sequence length="302" mass="34259">MAAARDRRDAVEDPAASVLYLIAPADKDDAESNKLNLEGAFEWSATDIITWIQAVISNVDGHRKAKLTEMAKLLVDLCFFKDGNVYVVGEEFDKYLPAHHIARTRENKEANREKPEQWYYTLAPLDFFDISLFSPYDVLGYLLATLGKEPPNANKQSFYLPLTAMYAKWCSTLCGRDEATPASTWKEQEYRPGKRPTVYQCTWVGADHNEDLEPLEEGDEEGDEEWEAPRFALGAAFAGCDFLEGDEDYDVRNSWRVRIIEKRKELLQGIGALPADEKLKQPFSNSPWGHCAETYALLAMLK</sequence>
<evidence type="ECO:0000313" key="1">
    <source>
        <dbReference type="EMBL" id="KAH6632438.1"/>
    </source>
</evidence>
<accession>A0ACB7PAF8</accession>
<organism evidence="1 2">
    <name type="scientific">Chaetomium tenue</name>
    <dbReference type="NCBI Taxonomy" id="1854479"/>
    <lineage>
        <taxon>Eukaryota</taxon>
        <taxon>Fungi</taxon>
        <taxon>Dikarya</taxon>
        <taxon>Ascomycota</taxon>
        <taxon>Pezizomycotina</taxon>
        <taxon>Sordariomycetes</taxon>
        <taxon>Sordariomycetidae</taxon>
        <taxon>Sordariales</taxon>
        <taxon>Chaetomiaceae</taxon>
        <taxon>Chaetomium</taxon>
    </lineage>
</organism>
<dbReference type="EMBL" id="JAGIZQ010000004">
    <property type="protein sequence ID" value="KAH6632438.1"/>
    <property type="molecule type" value="Genomic_DNA"/>
</dbReference>
<keyword evidence="2" id="KW-1185">Reference proteome</keyword>
<comment type="caution">
    <text evidence="1">The sequence shown here is derived from an EMBL/GenBank/DDBJ whole genome shotgun (WGS) entry which is preliminary data.</text>
</comment>
<proteinExistence type="predicted"/>
<reference evidence="1 2" key="1">
    <citation type="journal article" date="2021" name="Nat. Commun.">
        <title>Genetic determinants of endophytism in the Arabidopsis root mycobiome.</title>
        <authorList>
            <person name="Mesny F."/>
            <person name="Miyauchi S."/>
            <person name="Thiergart T."/>
            <person name="Pickel B."/>
            <person name="Atanasova L."/>
            <person name="Karlsson M."/>
            <person name="Huettel B."/>
            <person name="Barry K.W."/>
            <person name="Haridas S."/>
            <person name="Chen C."/>
            <person name="Bauer D."/>
            <person name="Andreopoulos W."/>
            <person name="Pangilinan J."/>
            <person name="LaButti K."/>
            <person name="Riley R."/>
            <person name="Lipzen A."/>
            <person name="Clum A."/>
            <person name="Drula E."/>
            <person name="Henrissat B."/>
            <person name="Kohler A."/>
            <person name="Grigoriev I.V."/>
            <person name="Martin F.M."/>
            <person name="Hacquard S."/>
        </authorList>
    </citation>
    <scope>NUCLEOTIDE SEQUENCE [LARGE SCALE GENOMIC DNA]</scope>
    <source>
        <strain evidence="1 2">MPI-SDFR-AT-0079</strain>
    </source>
</reference>
<dbReference type="Proteomes" id="UP000724584">
    <property type="component" value="Unassembled WGS sequence"/>
</dbReference>
<name>A0ACB7PAF8_9PEZI</name>
<protein>
    <submittedName>
        <fullName evidence="1">Uncharacterized protein</fullName>
    </submittedName>
</protein>